<dbReference type="Proteomes" id="UP000198742">
    <property type="component" value="Unassembled WGS sequence"/>
</dbReference>
<dbReference type="EMBL" id="FNRT01000002">
    <property type="protein sequence ID" value="SEC93165.1"/>
    <property type="molecule type" value="Genomic_DNA"/>
</dbReference>
<dbReference type="Gene3D" id="3.10.580.10">
    <property type="entry name" value="CBS-domain"/>
    <property type="match status" value="1"/>
</dbReference>
<dbReference type="SMART" id="SM00116">
    <property type="entry name" value="CBS"/>
    <property type="match status" value="2"/>
</dbReference>
<protein>
    <submittedName>
        <fullName evidence="3">CBS domain-containing protein</fullName>
    </submittedName>
</protein>
<organism evidence="3 4">
    <name type="scientific">Nocardioides exalbidus</name>
    <dbReference type="NCBI Taxonomy" id="402596"/>
    <lineage>
        <taxon>Bacteria</taxon>
        <taxon>Bacillati</taxon>
        <taxon>Actinomycetota</taxon>
        <taxon>Actinomycetes</taxon>
        <taxon>Propionibacteriales</taxon>
        <taxon>Nocardioidaceae</taxon>
        <taxon>Nocardioides</taxon>
    </lineage>
</organism>
<keyword evidence="4" id="KW-1185">Reference proteome</keyword>
<keyword evidence="1" id="KW-0129">CBS domain</keyword>
<gene>
    <name evidence="3" type="ORF">SAMN04489844_3282</name>
</gene>
<dbReference type="Pfam" id="PF00571">
    <property type="entry name" value="CBS"/>
    <property type="match status" value="2"/>
</dbReference>
<evidence type="ECO:0000259" key="2">
    <source>
        <dbReference type="PROSITE" id="PS51371"/>
    </source>
</evidence>
<dbReference type="InterPro" id="IPR000644">
    <property type="entry name" value="CBS_dom"/>
</dbReference>
<feature type="domain" description="CBS" evidence="2">
    <location>
        <begin position="1"/>
        <end position="59"/>
    </location>
</feature>
<evidence type="ECO:0000313" key="4">
    <source>
        <dbReference type="Proteomes" id="UP000198742"/>
    </source>
</evidence>
<accession>A0A1H4WIS5</accession>
<evidence type="ECO:0000256" key="1">
    <source>
        <dbReference type="PROSITE-ProRule" id="PRU00703"/>
    </source>
</evidence>
<evidence type="ECO:0000313" key="3">
    <source>
        <dbReference type="EMBL" id="SEC93165.1"/>
    </source>
</evidence>
<dbReference type="AlphaFoldDB" id="A0A1H4WIS5"/>
<name>A0A1H4WIS5_9ACTN</name>
<dbReference type="InterPro" id="IPR046342">
    <property type="entry name" value="CBS_dom_sf"/>
</dbReference>
<proteinExistence type="predicted"/>
<dbReference type="CDD" id="cd02205">
    <property type="entry name" value="CBS_pair_SF"/>
    <property type="match status" value="1"/>
</dbReference>
<dbReference type="PROSITE" id="PS51371">
    <property type="entry name" value="CBS"/>
    <property type="match status" value="1"/>
</dbReference>
<dbReference type="SUPFAM" id="SSF54631">
    <property type="entry name" value="CBS-domain pair"/>
    <property type="match status" value="1"/>
</dbReference>
<dbReference type="STRING" id="402596.SAMN04489844_3282"/>
<sequence length="124" mass="13329">MVADPKTLPSHASVTAARDAFADEHVHLLLLVEGRELVGTLTRDDLAGEHPPQMSALDLATLEGRVIAPDVPLDEAGARMRDTGRRRLAVVDGEGRLLGLLCLKRHGRGFCTAEDLASRRSSQA</sequence>
<reference evidence="4" key="1">
    <citation type="submission" date="2016-10" db="EMBL/GenBank/DDBJ databases">
        <authorList>
            <person name="Varghese N."/>
            <person name="Submissions S."/>
        </authorList>
    </citation>
    <scope>NUCLEOTIDE SEQUENCE [LARGE SCALE GENOMIC DNA]</scope>
    <source>
        <strain evidence="4">DSM 22017</strain>
    </source>
</reference>